<evidence type="ECO:0000313" key="2">
    <source>
        <dbReference type="Proteomes" id="UP001500842"/>
    </source>
</evidence>
<sequence length="238" mass="24369">MNPTPTPPSLHRLPASVRLRPDVALYATGDGHVLLAGDVHHHVRLDDADLQALLDALLLGDEPRPPQARAALASLVDAGLADPAPVRVDVAGDGVLATALRAALLRMGAGIEAGGTPVAALDDDRPLARLPATTAACWASGHRVVLSPPAVPAAQVAARHRAATVHRDADRRVVPAPGARGVRSAVSALTGAGLELAAVQVAAELLRAERPAHEAVVVDLVALTISRHPVLPVPAAPR</sequence>
<keyword evidence="2" id="KW-1185">Reference proteome</keyword>
<dbReference type="EMBL" id="BAAAOR010000014">
    <property type="protein sequence ID" value="GAA1514815.1"/>
    <property type="molecule type" value="Genomic_DNA"/>
</dbReference>
<comment type="caution">
    <text evidence="1">The sequence shown here is derived from an EMBL/GenBank/DDBJ whole genome shotgun (WGS) entry which is preliminary data.</text>
</comment>
<organism evidence="1 2">
    <name type="scientific">Nocardioides humi</name>
    <dbReference type="NCBI Taxonomy" id="449461"/>
    <lineage>
        <taxon>Bacteria</taxon>
        <taxon>Bacillati</taxon>
        <taxon>Actinomycetota</taxon>
        <taxon>Actinomycetes</taxon>
        <taxon>Propionibacteriales</taxon>
        <taxon>Nocardioidaceae</taxon>
        <taxon>Nocardioides</taxon>
    </lineage>
</organism>
<protein>
    <submittedName>
        <fullName evidence="1">Uncharacterized protein</fullName>
    </submittedName>
</protein>
<dbReference type="RefSeq" id="WP_141005444.1">
    <property type="nucleotide sequence ID" value="NZ_BAAAOR010000014.1"/>
</dbReference>
<name>A0ABN2AAE2_9ACTN</name>
<accession>A0ABN2AAE2</accession>
<reference evidence="1 2" key="1">
    <citation type="journal article" date="2019" name="Int. J. Syst. Evol. Microbiol.">
        <title>The Global Catalogue of Microorganisms (GCM) 10K type strain sequencing project: providing services to taxonomists for standard genome sequencing and annotation.</title>
        <authorList>
            <consortium name="The Broad Institute Genomics Platform"/>
            <consortium name="The Broad Institute Genome Sequencing Center for Infectious Disease"/>
            <person name="Wu L."/>
            <person name="Ma J."/>
        </authorList>
    </citation>
    <scope>NUCLEOTIDE SEQUENCE [LARGE SCALE GENOMIC DNA]</scope>
    <source>
        <strain evidence="1 2">JCM 14942</strain>
    </source>
</reference>
<evidence type="ECO:0000313" key="1">
    <source>
        <dbReference type="EMBL" id="GAA1514815.1"/>
    </source>
</evidence>
<proteinExistence type="predicted"/>
<gene>
    <name evidence="1" type="ORF">GCM10009788_19000</name>
</gene>
<dbReference type="Proteomes" id="UP001500842">
    <property type="component" value="Unassembled WGS sequence"/>
</dbReference>